<reference evidence="2 3" key="1">
    <citation type="submission" date="2021-01" db="EMBL/GenBank/DDBJ databases">
        <title>Whole genome shotgun sequence of Actinoplanes humidus NBRC 14915.</title>
        <authorList>
            <person name="Komaki H."/>
            <person name="Tamura T."/>
        </authorList>
    </citation>
    <scope>NUCLEOTIDE SEQUENCE [LARGE SCALE GENOMIC DNA]</scope>
    <source>
        <strain evidence="2 3">NBRC 14915</strain>
    </source>
</reference>
<name>A0ABQ3ZWW7_9ACTN</name>
<dbReference type="Proteomes" id="UP000603200">
    <property type="component" value="Unassembled WGS sequence"/>
</dbReference>
<dbReference type="EMBL" id="BOMN01000087">
    <property type="protein sequence ID" value="GIE23066.1"/>
    <property type="molecule type" value="Genomic_DNA"/>
</dbReference>
<evidence type="ECO:0000256" key="1">
    <source>
        <dbReference type="SAM" id="Phobius"/>
    </source>
</evidence>
<evidence type="ECO:0000313" key="2">
    <source>
        <dbReference type="EMBL" id="GIE23066.1"/>
    </source>
</evidence>
<feature type="transmembrane region" description="Helical" evidence="1">
    <location>
        <begin position="31"/>
        <end position="54"/>
    </location>
</feature>
<gene>
    <name evidence="2" type="ORF">Ahu01nite_061680</name>
</gene>
<comment type="caution">
    <text evidence="2">The sequence shown here is derived from an EMBL/GenBank/DDBJ whole genome shotgun (WGS) entry which is preliminary data.</text>
</comment>
<protein>
    <submittedName>
        <fullName evidence="2">Uncharacterized protein</fullName>
    </submittedName>
</protein>
<keyword evidence="1" id="KW-0472">Membrane</keyword>
<keyword evidence="3" id="KW-1185">Reference proteome</keyword>
<sequence length="139" mass="14371">MPPSKVPETETVPEIDTEPAELGHAPVGVPVLGGVVVGLAVGVVVGVVLPPAYVSNSAIRGALDAVLISKVIFFSDVEVKVTVPGLPLPLFRTALVSALSSRQELIVPPPEACVMTAEDTVVALLHLTETYPVALFGDQ</sequence>
<evidence type="ECO:0000313" key="3">
    <source>
        <dbReference type="Proteomes" id="UP000603200"/>
    </source>
</evidence>
<proteinExistence type="predicted"/>
<accession>A0ABQ3ZWW7</accession>
<organism evidence="2 3">
    <name type="scientific">Winogradskya humida</name>
    <dbReference type="NCBI Taxonomy" id="113566"/>
    <lineage>
        <taxon>Bacteria</taxon>
        <taxon>Bacillati</taxon>
        <taxon>Actinomycetota</taxon>
        <taxon>Actinomycetes</taxon>
        <taxon>Micromonosporales</taxon>
        <taxon>Micromonosporaceae</taxon>
        <taxon>Winogradskya</taxon>
    </lineage>
</organism>
<keyword evidence="1" id="KW-1133">Transmembrane helix</keyword>
<keyword evidence="1" id="KW-0812">Transmembrane</keyword>